<protein>
    <recommendedName>
        <fullName evidence="12">DNA 3'-5' helicase</fullName>
        <ecNumber evidence="12">5.6.2.4</ecNumber>
    </recommendedName>
</protein>
<evidence type="ECO:0000256" key="11">
    <source>
        <dbReference type="ARBA" id="ARBA00034617"/>
    </source>
</evidence>
<dbReference type="Proteomes" id="UP001193081">
    <property type="component" value="Unassembled WGS sequence"/>
</dbReference>
<keyword evidence="7" id="KW-0269">Exonuclease</keyword>
<comment type="similarity">
    <text evidence="1">Belongs to the helicase family. UvrD subfamily.</text>
</comment>
<evidence type="ECO:0000259" key="17">
    <source>
        <dbReference type="PROSITE" id="PS51217"/>
    </source>
</evidence>
<proteinExistence type="inferred from homology"/>
<evidence type="ECO:0000256" key="9">
    <source>
        <dbReference type="ARBA" id="ARBA00023204"/>
    </source>
</evidence>
<dbReference type="Pfam" id="PF13361">
    <property type="entry name" value="UvrD_C"/>
    <property type="match status" value="1"/>
</dbReference>
<dbReference type="CDD" id="cd17932">
    <property type="entry name" value="DEXQc_UvrD"/>
    <property type="match status" value="1"/>
</dbReference>
<dbReference type="InterPro" id="IPR027417">
    <property type="entry name" value="P-loop_NTPase"/>
</dbReference>
<dbReference type="RefSeq" id="WP_135478236.1">
    <property type="nucleotide sequence ID" value="NZ_SIJK02000017.1"/>
</dbReference>
<dbReference type="InterPro" id="IPR014016">
    <property type="entry name" value="UvrD-like_ATP-bd"/>
</dbReference>
<dbReference type="EC" id="5.6.2.4" evidence="12"/>
<name>A0ABS4D9W4_9CHLR</name>
<dbReference type="Gene3D" id="1.10.10.160">
    <property type="match status" value="1"/>
</dbReference>
<feature type="region of interest" description="Disordered" evidence="15">
    <location>
        <begin position="897"/>
        <end position="935"/>
    </location>
</feature>
<sequence>MSVRWQQIRAAAHTARQQYQTHHQGSVVQPLDLADLAECLWGLTVVRTGTLAEGIQGKVEPELQVIRVRRELTSERQRFVIAHELGHVALEGLTAGPFLDTEATIDERSAGESADDTVVRTYNTRERHEQEANLFALELLVPADELWRAIQQPGWSVETLAVYFGVSLDAIRTQIVNVSCLEPLAPPNLTSDSVTTTLTPDPEQQEAVDAPLPLLLAAGPGTGKTRSIVAKYLALVHQGVDPASILALTFSNKAADEMRGRIVAALRQEFPDLAGRVAISTFHAWGLNVLRTYGARLGLPINVRLLDTGDLFLLLTRHLADLHLDHFKDIRDPSRHLLAIIKAISRIKDELRTPEEYAQLAEAEAQHLVVQAEQNHAGTTKKAAEARQRATRQAAALRELAHVYPRYEAVLRQAGALDYGDLIVQTVAALHDPIVASDLRKRYQYLLIDEFQDINYASGELVRLLDGGRGRVWAVGDAWQSIYRFRGASAANLDEFTTHYPSAHLYHLTHNYRSLQSILDASAAVMAGDTRSPHRPRLVAQRGSGHGIHVCEWVGQSTHDEYAAIAHDILQRVAARVSSDLPCVPHGRTHGSTKPYRQRPQPRCRAMRKIRHWRFRDHAVLCRKHAHAMQIATILEAHGIPVDSVRDIYETPEIKDVLAICAQVRALNSAGLLRALTIPEYRLDPRDLNTLVNEARWSKQALPRAARDAAIIARLSPQAQQALTRLQAIIEALAAEGDAWQVLASYLFQHSQQMRECLTRAGRGEGAAKRELANLGRLLATAQKFVRQAEPGQRHAADFIEYIRTLRAAGASSSQPLGGQPDVVRVMTVHAAKGLEFPIVYVPQLQEGQFPARGGQRGLPQPSGLIRGPVESELQEERYLLYVAMTRARDRLVLTRSTAGRRTSNGEPKVAERSSLLAGDGAQANTPWATRTLPTAHGCPVPAPEMRLMDTPPPPMPLPASSINLDGCRRRFLYQYVYQLYDDQSPFLRMHQAIRASVKQLVVQARDGTLMTDEQSIRTLVHGQLQRYELDNVLYAADYAAEAWRHVRGVWDDLCAARLVPERVDRRVVVHRPAGAIEVRIDREETHDGCTRWVWTRSGQPGEDDHLSERVMLYALAHQEIHGTPGEIAITYTATGDLRLATPKDKVLANHSAKIDNLLEEMRARRWEPSFGPHCATCPFNLICPV</sequence>
<keyword evidence="5 14" id="KW-0378">Hydrolase</keyword>
<dbReference type="Gene3D" id="3.40.50.300">
    <property type="entry name" value="P-loop containing nucleotide triphosphate hydrolases"/>
    <property type="match status" value="2"/>
</dbReference>
<dbReference type="InterPro" id="IPR010359">
    <property type="entry name" value="IrrE_HExxH"/>
</dbReference>
<dbReference type="InterPro" id="IPR038726">
    <property type="entry name" value="PDDEXK_AddAB-type"/>
</dbReference>
<feature type="compositionally biased region" description="Polar residues" evidence="15">
    <location>
        <begin position="897"/>
        <end position="906"/>
    </location>
</feature>
<dbReference type="Gene3D" id="1.10.486.10">
    <property type="entry name" value="PCRA, domain 4"/>
    <property type="match status" value="1"/>
</dbReference>
<comment type="catalytic activity">
    <reaction evidence="11">
        <text>Couples ATP hydrolysis with the unwinding of duplex DNA by translocating in the 3'-5' direction.</text>
        <dbReference type="EC" id="5.6.2.4"/>
    </reaction>
</comment>
<evidence type="ECO:0000256" key="1">
    <source>
        <dbReference type="ARBA" id="ARBA00009922"/>
    </source>
</evidence>
<keyword evidence="9" id="KW-0234">DNA repair</keyword>
<feature type="domain" description="UvrD-like helicase C-terminal" evidence="17">
    <location>
        <begin position="516"/>
        <end position="834"/>
    </location>
</feature>
<keyword evidence="3 14" id="KW-0547">Nucleotide-binding</keyword>
<dbReference type="InterPro" id="IPR013986">
    <property type="entry name" value="DExx_box_DNA_helicase_dom_sf"/>
</dbReference>
<dbReference type="Pfam" id="PF06114">
    <property type="entry name" value="Peptidase_M78"/>
    <property type="match status" value="1"/>
</dbReference>
<comment type="catalytic activity">
    <reaction evidence="13">
        <text>ATP + H2O = ADP + phosphate + H(+)</text>
        <dbReference type="Rhea" id="RHEA:13065"/>
        <dbReference type="ChEBI" id="CHEBI:15377"/>
        <dbReference type="ChEBI" id="CHEBI:15378"/>
        <dbReference type="ChEBI" id="CHEBI:30616"/>
        <dbReference type="ChEBI" id="CHEBI:43474"/>
        <dbReference type="ChEBI" id="CHEBI:456216"/>
        <dbReference type="EC" id="5.6.2.4"/>
    </reaction>
</comment>
<evidence type="ECO:0000256" key="2">
    <source>
        <dbReference type="ARBA" id="ARBA00022722"/>
    </source>
</evidence>
<keyword evidence="10" id="KW-0413">Isomerase</keyword>
<dbReference type="PROSITE" id="PS51198">
    <property type="entry name" value="UVRD_HELICASE_ATP_BIND"/>
    <property type="match status" value="1"/>
</dbReference>
<keyword evidence="19" id="KW-1185">Reference proteome</keyword>
<evidence type="ECO:0000313" key="18">
    <source>
        <dbReference type="EMBL" id="MBP1466232.1"/>
    </source>
</evidence>
<accession>A0ABS4D9W4</accession>
<evidence type="ECO:0000256" key="4">
    <source>
        <dbReference type="ARBA" id="ARBA00022763"/>
    </source>
</evidence>
<dbReference type="Gene3D" id="1.10.10.2910">
    <property type="match status" value="1"/>
</dbReference>
<evidence type="ECO:0000259" key="16">
    <source>
        <dbReference type="PROSITE" id="PS51198"/>
    </source>
</evidence>
<evidence type="ECO:0000256" key="3">
    <source>
        <dbReference type="ARBA" id="ARBA00022741"/>
    </source>
</evidence>
<evidence type="ECO:0000256" key="5">
    <source>
        <dbReference type="ARBA" id="ARBA00022801"/>
    </source>
</evidence>
<evidence type="ECO:0000256" key="13">
    <source>
        <dbReference type="ARBA" id="ARBA00048988"/>
    </source>
</evidence>
<evidence type="ECO:0000256" key="14">
    <source>
        <dbReference type="PROSITE-ProRule" id="PRU00560"/>
    </source>
</evidence>
<dbReference type="SUPFAM" id="SSF52540">
    <property type="entry name" value="P-loop containing nucleoside triphosphate hydrolases"/>
    <property type="match status" value="1"/>
</dbReference>
<evidence type="ECO:0000256" key="6">
    <source>
        <dbReference type="ARBA" id="ARBA00022806"/>
    </source>
</evidence>
<gene>
    <name evidence="18" type="ORF">EYB53_010995</name>
</gene>
<evidence type="ECO:0000256" key="10">
    <source>
        <dbReference type="ARBA" id="ARBA00023235"/>
    </source>
</evidence>
<dbReference type="Pfam" id="PF12705">
    <property type="entry name" value="PDDEXK_1"/>
    <property type="match status" value="1"/>
</dbReference>
<keyword evidence="8 14" id="KW-0067">ATP-binding</keyword>
<dbReference type="EMBL" id="SIJK02000017">
    <property type="protein sequence ID" value="MBP1466232.1"/>
    <property type="molecule type" value="Genomic_DNA"/>
</dbReference>
<evidence type="ECO:0000256" key="8">
    <source>
        <dbReference type="ARBA" id="ARBA00022840"/>
    </source>
</evidence>
<feature type="compositionally biased region" description="Polar residues" evidence="15">
    <location>
        <begin position="923"/>
        <end position="933"/>
    </location>
</feature>
<feature type="binding site" evidence="14">
    <location>
        <begin position="218"/>
        <end position="225"/>
    </location>
    <ligand>
        <name>ATP</name>
        <dbReference type="ChEBI" id="CHEBI:30616"/>
    </ligand>
</feature>
<evidence type="ECO:0000256" key="15">
    <source>
        <dbReference type="SAM" id="MobiDB-lite"/>
    </source>
</evidence>
<dbReference type="PROSITE" id="PS51217">
    <property type="entry name" value="UVRD_HELICASE_CTER"/>
    <property type="match status" value="1"/>
</dbReference>
<keyword evidence="6 14" id="KW-0347">Helicase</keyword>
<dbReference type="InterPro" id="IPR000212">
    <property type="entry name" value="DNA_helicase_UvrD/REP"/>
</dbReference>
<evidence type="ECO:0000256" key="12">
    <source>
        <dbReference type="ARBA" id="ARBA00034808"/>
    </source>
</evidence>
<reference evidence="18 19" key="1">
    <citation type="submission" date="2021-03" db="EMBL/GenBank/DDBJ databases">
        <authorList>
            <person name="Grouzdev D.S."/>
        </authorList>
    </citation>
    <scope>NUCLEOTIDE SEQUENCE [LARGE SCALE GENOMIC DNA]</scope>
    <source>
        <strain evidence="18 19">M50-1</strain>
    </source>
</reference>
<feature type="domain" description="UvrD-like helicase ATP-binding" evidence="16">
    <location>
        <begin position="197"/>
        <end position="515"/>
    </location>
</feature>
<organism evidence="18 19">
    <name type="scientific">Candidatus Chloroploca mongolica</name>
    <dbReference type="NCBI Taxonomy" id="2528176"/>
    <lineage>
        <taxon>Bacteria</taxon>
        <taxon>Bacillati</taxon>
        <taxon>Chloroflexota</taxon>
        <taxon>Chloroflexia</taxon>
        <taxon>Chloroflexales</taxon>
        <taxon>Chloroflexineae</taxon>
        <taxon>Oscillochloridaceae</taxon>
        <taxon>Candidatus Chloroploca</taxon>
    </lineage>
</organism>
<dbReference type="PANTHER" id="PTHR11070:SF55">
    <property type="entry name" value="DNA 3'-5' HELICASE"/>
    <property type="match status" value="1"/>
</dbReference>
<dbReference type="InterPro" id="IPR014017">
    <property type="entry name" value="DNA_helicase_UvrD-like_C"/>
</dbReference>
<evidence type="ECO:0000256" key="7">
    <source>
        <dbReference type="ARBA" id="ARBA00022839"/>
    </source>
</evidence>
<keyword evidence="2" id="KW-0540">Nuclease</keyword>
<dbReference type="Pfam" id="PF00580">
    <property type="entry name" value="UvrD-helicase"/>
    <property type="match status" value="1"/>
</dbReference>
<comment type="caution">
    <text evidence="18">The sequence shown here is derived from an EMBL/GenBank/DDBJ whole genome shotgun (WGS) entry which is preliminary data.</text>
</comment>
<evidence type="ECO:0000313" key="19">
    <source>
        <dbReference type="Proteomes" id="UP001193081"/>
    </source>
</evidence>
<dbReference type="PANTHER" id="PTHR11070">
    <property type="entry name" value="UVRD / RECB / PCRA DNA HELICASE FAMILY MEMBER"/>
    <property type="match status" value="1"/>
</dbReference>
<keyword evidence="4" id="KW-0227">DNA damage</keyword>